<dbReference type="Gene3D" id="3.50.4.10">
    <property type="entry name" value="Hepatocyte Growth Factor"/>
    <property type="match status" value="2"/>
</dbReference>
<accession>A0AAD5TAE3</accession>
<protein>
    <recommendedName>
        <fullName evidence="1">Apple domain-containing protein</fullName>
    </recommendedName>
</protein>
<dbReference type="Proteomes" id="UP001211907">
    <property type="component" value="Unassembled WGS sequence"/>
</dbReference>
<feature type="domain" description="Apple" evidence="1">
    <location>
        <begin position="136"/>
        <end position="171"/>
    </location>
</feature>
<evidence type="ECO:0000313" key="3">
    <source>
        <dbReference type="Proteomes" id="UP001211907"/>
    </source>
</evidence>
<name>A0AAD5TAE3_9FUNG</name>
<keyword evidence="3" id="KW-1185">Reference proteome</keyword>
<evidence type="ECO:0000313" key="2">
    <source>
        <dbReference type="EMBL" id="KAJ3140057.1"/>
    </source>
</evidence>
<dbReference type="AlphaFoldDB" id="A0AAD5TAE3"/>
<comment type="caution">
    <text evidence="2">The sequence shown here is derived from an EMBL/GenBank/DDBJ whole genome shotgun (WGS) entry which is preliminary data.</text>
</comment>
<dbReference type="Pfam" id="PF14295">
    <property type="entry name" value="PAN_4"/>
    <property type="match status" value="2"/>
</dbReference>
<sequence length="324" mass="33773">MFSYSILTNFGSTSIETAKGPATSTTTSLTALNATLGLNVNSAQQTTASTYFTAFFTTGVTKTQTFTKTTGFGLASTTNSIVLSTSLGMKASIFASTTKYTPITTTAILTTTQTAIGGFTFTQNSNGAIMQATSCDWTGGDIGNSTESSITSCETACVSLPDCAYFTFSNKVCYFKTTQVNAAPISNSVKTAICGYTTGKTTAPAAAVVTFTASNNGTMMIAKGCDYWLIGDIGTVSSEGGDSCATACFFDSKCTHFTFLSGVCYLKTISNGPKPIARTSNYVCGYTSLVGEYDAPSSIFNASNSLAQSTVTLLSQLIFVVPKY</sequence>
<reference evidence="2" key="1">
    <citation type="submission" date="2020-05" db="EMBL/GenBank/DDBJ databases">
        <title>Phylogenomic resolution of chytrid fungi.</title>
        <authorList>
            <person name="Stajich J.E."/>
            <person name="Amses K."/>
            <person name="Simmons R."/>
            <person name="Seto K."/>
            <person name="Myers J."/>
            <person name="Bonds A."/>
            <person name="Quandt C.A."/>
            <person name="Barry K."/>
            <person name="Liu P."/>
            <person name="Grigoriev I."/>
            <person name="Longcore J.E."/>
            <person name="James T.Y."/>
        </authorList>
    </citation>
    <scope>NUCLEOTIDE SEQUENCE</scope>
    <source>
        <strain evidence="2">JEL0513</strain>
    </source>
</reference>
<evidence type="ECO:0000259" key="1">
    <source>
        <dbReference type="Pfam" id="PF14295"/>
    </source>
</evidence>
<dbReference type="EMBL" id="JADGJH010000061">
    <property type="protein sequence ID" value="KAJ3140057.1"/>
    <property type="molecule type" value="Genomic_DNA"/>
</dbReference>
<proteinExistence type="predicted"/>
<feature type="domain" description="Apple" evidence="1">
    <location>
        <begin position="235"/>
        <end position="267"/>
    </location>
</feature>
<dbReference type="InterPro" id="IPR003609">
    <property type="entry name" value="Pan_app"/>
</dbReference>
<organism evidence="2 3">
    <name type="scientific">Physocladia obscura</name>
    <dbReference type="NCBI Taxonomy" id="109957"/>
    <lineage>
        <taxon>Eukaryota</taxon>
        <taxon>Fungi</taxon>
        <taxon>Fungi incertae sedis</taxon>
        <taxon>Chytridiomycota</taxon>
        <taxon>Chytridiomycota incertae sedis</taxon>
        <taxon>Chytridiomycetes</taxon>
        <taxon>Chytridiales</taxon>
        <taxon>Chytriomycetaceae</taxon>
        <taxon>Physocladia</taxon>
    </lineage>
</organism>
<gene>
    <name evidence="2" type="ORF">HK100_010800</name>
</gene>